<evidence type="ECO:0000256" key="2">
    <source>
        <dbReference type="ARBA" id="ARBA00008169"/>
    </source>
</evidence>
<dbReference type="GO" id="GO:0016226">
    <property type="term" value="P:iron-sulfur cluster assembly"/>
    <property type="evidence" value="ECO:0007669"/>
    <property type="project" value="UniProtKB-UniRule"/>
</dbReference>
<feature type="region of interest" description="Fe-S binding site B" evidence="10">
    <location>
        <begin position="227"/>
        <end position="241"/>
    </location>
</feature>
<comment type="cofactor">
    <cofactor evidence="10">
        <name>[2Fe-2S] cluster</name>
        <dbReference type="ChEBI" id="CHEBI:190135"/>
    </cofactor>
</comment>
<dbReference type="GO" id="GO:0005758">
    <property type="term" value="C:mitochondrial intermembrane space"/>
    <property type="evidence" value="ECO:0007669"/>
    <property type="project" value="UniProtKB-SubCell"/>
</dbReference>
<organism evidence="13">
    <name type="scientific">Darwinula stevensoni</name>
    <dbReference type="NCBI Taxonomy" id="69355"/>
    <lineage>
        <taxon>Eukaryota</taxon>
        <taxon>Metazoa</taxon>
        <taxon>Ecdysozoa</taxon>
        <taxon>Arthropoda</taxon>
        <taxon>Crustacea</taxon>
        <taxon>Oligostraca</taxon>
        <taxon>Ostracoda</taxon>
        <taxon>Podocopa</taxon>
        <taxon>Podocopida</taxon>
        <taxon>Darwinulocopina</taxon>
        <taxon>Darwinuloidea</taxon>
        <taxon>Darwinulidae</taxon>
        <taxon>Darwinula</taxon>
    </lineage>
</organism>
<gene>
    <name evidence="13" type="ORF">DSTB1V02_LOCUS9306</name>
</gene>
<keyword evidence="7 10" id="KW-0408">Iron</keyword>
<dbReference type="InterPro" id="IPR046408">
    <property type="entry name" value="CIAPIN1"/>
</dbReference>
<keyword evidence="8 10" id="KW-0411">Iron-sulfur</keyword>
<feature type="short sequence motif" description="Cx2C motif 1" evidence="10">
    <location>
        <begin position="227"/>
        <end position="230"/>
    </location>
</feature>
<feature type="binding site" evidence="10">
    <location>
        <position position="200"/>
    </location>
    <ligand>
        <name>[2Fe-2S] cluster</name>
        <dbReference type="ChEBI" id="CHEBI:190135"/>
    </ligand>
</feature>
<evidence type="ECO:0000256" key="8">
    <source>
        <dbReference type="ARBA" id="ARBA00023014"/>
    </source>
</evidence>
<evidence type="ECO:0000256" key="3">
    <source>
        <dbReference type="ARBA" id="ARBA00022485"/>
    </source>
</evidence>
<keyword evidence="4 10" id="KW-0963">Cytoplasm</keyword>
<dbReference type="EMBL" id="CAJPEV010002334">
    <property type="protein sequence ID" value="CAG0896558.1"/>
    <property type="molecule type" value="Genomic_DNA"/>
</dbReference>
<dbReference type="OrthoDB" id="311633at2759"/>
<feature type="binding site" evidence="10">
    <location>
        <position position="230"/>
    </location>
    <ligand>
        <name>[4Fe-4S] cluster</name>
        <dbReference type="ChEBI" id="CHEBI:49883"/>
    </ligand>
</feature>
<reference evidence="13" key="1">
    <citation type="submission" date="2020-11" db="EMBL/GenBank/DDBJ databases">
        <authorList>
            <person name="Tran Van P."/>
        </authorList>
    </citation>
    <scope>NUCLEOTIDE SEQUENCE</scope>
</reference>
<dbReference type="Pfam" id="PF05093">
    <property type="entry name" value="CIAPIN1"/>
    <property type="match status" value="1"/>
</dbReference>
<comment type="similarity">
    <text evidence="2 10">Belongs to the anamorsin family.</text>
</comment>
<evidence type="ECO:0000259" key="11">
    <source>
        <dbReference type="Pfam" id="PF05093"/>
    </source>
</evidence>
<feature type="short sequence motif" description="Cx2C motif 2" evidence="10">
    <location>
        <begin position="238"/>
        <end position="241"/>
    </location>
</feature>
<dbReference type="GO" id="GO:0009055">
    <property type="term" value="F:electron transfer activity"/>
    <property type="evidence" value="ECO:0007669"/>
    <property type="project" value="UniProtKB-UniRule"/>
</dbReference>
<comment type="domain">
    <text evidence="10">The twin Cx2C motifs are involved in the recognition by the mitochondrial MIA40-ERV1 disulfide relay system. The formation of 2 disulfide bonds in the Cx2C motifs through dithiol/disulfide exchange reactions effectively traps the protein in the mitochondrial intermembrane space.</text>
</comment>
<keyword evidence="5 10" id="KW-0001">2Fe-2S</keyword>
<evidence type="ECO:0000256" key="5">
    <source>
        <dbReference type="ARBA" id="ARBA00022714"/>
    </source>
</evidence>
<keyword evidence="14" id="KW-1185">Reference proteome</keyword>
<dbReference type="GO" id="GO:0051539">
    <property type="term" value="F:4 iron, 4 sulfur cluster binding"/>
    <property type="evidence" value="ECO:0007669"/>
    <property type="project" value="UniProtKB-KW"/>
</dbReference>
<dbReference type="GO" id="GO:0051537">
    <property type="term" value="F:2 iron, 2 sulfur cluster binding"/>
    <property type="evidence" value="ECO:0007669"/>
    <property type="project" value="UniProtKB-UniRule"/>
</dbReference>
<feature type="binding site" evidence="10">
    <location>
        <position position="197"/>
    </location>
    <ligand>
        <name>[2Fe-2S] cluster</name>
        <dbReference type="ChEBI" id="CHEBI:190135"/>
    </ligand>
</feature>
<feature type="binding site" evidence="10">
    <location>
        <position position="202"/>
    </location>
    <ligand>
        <name>[2Fe-2S] cluster</name>
        <dbReference type="ChEBI" id="CHEBI:190135"/>
    </ligand>
</feature>
<dbReference type="InterPro" id="IPR049011">
    <property type="entry name" value="Anamorsin_N_metazoan"/>
</dbReference>
<evidence type="ECO:0000313" key="14">
    <source>
        <dbReference type="Proteomes" id="UP000677054"/>
    </source>
</evidence>
<sequence length="266" mass="29082">MAEEIYKKLQKGWRVLVVWHKLSSPESLQECVEKLKGAISDTGHISIENANRLEYSNFGASTFDAILSGIHPEDSSEHSDTLLENFLRVLKPGGLILIGKSDDSALLSKLKLNGFIDVKAEGFGIESRKPKFEVGASVPLSFGKSIEEAKNIWKLEASDAMEEDLINADDLLDEDDLKKPDPSSLRVCGTTGQRKACKDCSCGLAEELEVEKQVEKGKGGEEKKSSCGNCYLGDAFRCASCPYRGLPPFKPGEKILLSSDLLNPDV</sequence>
<dbReference type="PANTHER" id="PTHR13273:SF14">
    <property type="entry name" value="ANAMORSIN"/>
    <property type="match status" value="1"/>
</dbReference>
<feature type="domain" description="Anamorsin C-terminal" evidence="11">
    <location>
        <begin position="221"/>
        <end position="256"/>
    </location>
</feature>
<dbReference type="PANTHER" id="PTHR13273">
    <property type="entry name" value="ANAMORSIN"/>
    <property type="match status" value="1"/>
</dbReference>
<dbReference type="GO" id="GO:0046872">
    <property type="term" value="F:metal ion binding"/>
    <property type="evidence" value="ECO:0007669"/>
    <property type="project" value="UniProtKB-KW"/>
</dbReference>
<feature type="domain" description="Anamorsin N-terminal" evidence="12">
    <location>
        <begin position="12"/>
        <end position="120"/>
    </location>
</feature>
<comment type="caution">
    <text evidence="10">Lacks conserved residue(s) required for the propagation of feature annotation.</text>
</comment>
<name>A0A7R9A8L2_9CRUS</name>
<dbReference type="InterPro" id="IPR007785">
    <property type="entry name" value="Anamorsin"/>
</dbReference>
<feature type="binding site" evidence="10">
    <location>
        <position position="241"/>
    </location>
    <ligand>
        <name>[4Fe-4S] cluster</name>
        <dbReference type="ChEBI" id="CHEBI:49883"/>
    </ligand>
</feature>
<evidence type="ECO:0000256" key="10">
    <source>
        <dbReference type="HAMAP-Rule" id="MF_03115"/>
    </source>
</evidence>
<evidence type="ECO:0000256" key="4">
    <source>
        <dbReference type="ARBA" id="ARBA00022490"/>
    </source>
</evidence>
<evidence type="ECO:0000259" key="12">
    <source>
        <dbReference type="Pfam" id="PF20922"/>
    </source>
</evidence>
<protein>
    <recommendedName>
        <fullName evidence="10">Anamorsin homolog</fullName>
    </recommendedName>
    <alternativeName>
        <fullName evidence="10">Fe-S cluster assembly protein DRE2 homolog</fullName>
    </alternativeName>
</protein>
<dbReference type="AlphaFoldDB" id="A0A7R9A8L2"/>
<comment type="domain">
    <text evidence="10">The C-terminal domain binds 2 Fe-S clusters but is otherwise mostly in an intrinsically disordered conformation.</text>
</comment>
<comment type="subcellular location">
    <subcellularLocation>
        <location evidence="10">Cytoplasm</location>
    </subcellularLocation>
    <subcellularLocation>
        <location evidence="10">Mitochondrion intermembrane space</location>
    </subcellularLocation>
</comment>
<dbReference type="CDD" id="cd02440">
    <property type="entry name" value="AdoMet_MTases"/>
    <property type="match status" value="1"/>
</dbReference>
<keyword evidence="6 10" id="KW-0479">Metal-binding</keyword>
<accession>A0A7R9A8L2</accession>
<evidence type="ECO:0000256" key="7">
    <source>
        <dbReference type="ARBA" id="ARBA00023004"/>
    </source>
</evidence>
<keyword evidence="3 10" id="KW-0004">4Fe-4S</keyword>
<dbReference type="Gene3D" id="3.40.50.150">
    <property type="entry name" value="Vaccinia Virus protein VP39"/>
    <property type="match status" value="1"/>
</dbReference>
<dbReference type="InterPro" id="IPR029063">
    <property type="entry name" value="SAM-dependent_MTases_sf"/>
</dbReference>
<feature type="binding site" evidence="10">
    <location>
        <position position="238"/>
    </location>
    <ligand>
        <name>[4Fe-4S] cluster</name>
        <dbReference type="ChEBI" id="CHEBI:49883"/>
    </ligand>
</feature>
<evidence type="ECO:0000256" key="1">
    <source>
        <dbReference type="ARBA" id="ARBA00001966"/>
    </source>
</evidence>
<dbReference type="SUPFAM" id="SSF53335">
    <property type="entry name" value="S-adenosyl-L-methionine-dependent methyltransferases"/>
    <property type="match status" value="1"/>
</dbReference>
<comment type="domain">
    <text evidence="10">The N-terminal domain has structural similarity with S-adenosyl-L-methionine-dependent methyltransferases, but does not bind S-adenosyl-L-methionine. It is required for correct assembly of the 2 Fe-S clusters.</text>
</comment>
<dbReference type="HAMAP" id="MF_03115">
    <property type="entry name" value="Anamorsin"/>
    <property type="match status" value="1"/>
</dbReference>
<comment type="subunit">
    <text evidence="10">Monomer.</text>
</comment>
<evidence type="ECO:0000256" key="9">
    <source>
        <dbReference type="ARBA" id="ARBA00023128"/>
    </source>
</evidence>
<feature type="binding site" evidence="10">
    <location>
        <position position="227"/>
    </location>
    <ligand>
        <name>[4Fe-4S] cluster</name>
        <dbReference type="ChEBI" id="CHEBI:49883"/>
    </ligand>
</feature>
<dbReference type="EMBL" id="LR901851">
    <property type="protein sequence ID" value="CAD7249511.1"/>
    <property type="molecule type" value="Genomic_DNA"/>
</dbReference>
<comment type="function">
    <text evidence="10">Component of the cytosolic iron-sulfur (Fe-S) protein assembly (CIA) machinery. Required for the maturation of extramitochondrial Fe-S proteins. Part of an electron transfer chain functioning in an early step of cytosolic Fe-S biogenesis, facilitating the de novo assembly of a [4Fe-4S] cluster on the cytosolic Fe-S scaffold complex. Electrons are transferred from NADPH via a FAD- and FMN-containing diflavin oxidoreductase. Together with the diflavin oxidoreductase, also required for the assembly of the diferric tyrosyl radical cofactor of ribonucleotide reductase (RNR), probably by providing electrons for reduction during radical cofactor maturation in the catalytic small subunit.</text>
</comment>
<feature type="binding site" evidence="10">
    <location>
        <position position="188"/>
    </location>
    <ligand>
        <name>[2Fe-2S] cluster</name>
        <dbReference type="ChEBI" id="CHEBI:190135"/>
    </ligand>
</feature>
<proteinExistence type="inferred from homology"/>
<comment type="cofactor">
    <cofactor evidence="1 10">
        <name>[4Fe-4S] cluster</name>
        <dbReference type="ChEBI" id="CHEBI:49883"/>
    </cofactor>
</comment>
<dbReference type="Pfam" id="PF20922">
    <property type="entry name" value="Anamorsin_N"/>
    <property type="match status" value="1"/>
</dbReference>
<evidence type="ECO:0000256" key="6">
    <source>
        <dbReference type="ARBA" id="ARBA00022723"/>
    </source>
</evidence>
<dbReference type="Proteomes" id="UP000677054">
    <property type="component" value="Unassembled WGS sequence"/>
</dbReference>
<keyword evidence="9 10" id="KW-0496">Mitochondrion</keyword>
<evidence type="ECO:0000313" key="13">
    <source>
        <dbReference type="EMBL" id="CAD7249511.1"/>
    </source>
</evidence>